<protein>
    <submittedName>
        <fullName evidence="1">Uncharacterized protein</fullName>
    </submittedName>
</protein>
<organism evidence="1 2">
    <name type="scientific">Serendipita vermifera MAFF 305830</name>
    <dbReference type="NCBI Taxonomy" id="933852"/>
    <lineage>
        <taxon>Eukaryota</taxon>
        <taxon>Fungi</taxon>
        <taxon>Dikarya</taxon>
        <taxon>Basidiomycota</taxon>
        <taxon>Agaricomycotina</taxon>
        <taxon>Agaricomycetes</taxon>
        <taxon>Sebacinales</taxon>
        <taxon>Serendipitaceae</taxon>
        <taxon>Serendipita</taxon>
    </lineage>
</organism>
<gene>
    <name evidence="1" type="ORF">M408DRAFT_8753</name>
</gene>
<reference evidence="2" key="2">
    <citation type="submission" date="2015-01" db="EMBL/GenBank/DDBJ databases">
        <title>Evolutionary Origins and Diversification of the Mycorrhizal Mutualists.</title>
        <authorList>
            <consortium name="DOE Joint Genome Institute"/>
            <consortium name="Mycorrhizal Genomics Consortium"/>
            <person name="Kohler A."/>
            <person name="Kuo A."/>
            <person name="Nagy L.G."/>
            <person name="Floudas D."/>
            <person name="Copeland A."/>
            <person name="Barry K.W."/>
            <person name="Cichocki N."/>
            <person name="Veneault-Fourrey C."/>
            <person name="LaButti K."/>
            <person name="Lindquist E.A."/>
            <person name="Lipzen A."/>
            <person name="Lundell T."/>
            <person name="Morin E."/>
            <person name="Murat C."/>
            <person name="Riley R."/>
            <person name="Ohm R."/>
            <person name="Sun H."/>
            <person name="Tunlid A."/>
            <person name="Henrissat B."/>
            <person name="Grigoriev I.V."/>
            <person name="Hibbett D.S."/>
            <person name="Martin F."/>
        </authorList>
    </citation>
    <scope>NUCLEOTIDE SEQUENCE [LARGE SCALE GENOMIC DNA]</scope>
    <source>
        <strain evidence="2">MAFF 305830</strain>
    </source>
</reference>
<dbReference type="EMBL" id="KN824293">
    <property type="protein sequence ID" value="KIM28314.1"/>
    <property type="molecule type" value="Genomic_DNA"/>
</dbReference>
<dbReference type="AlphaFoldDB" id="A0A0C3B847"/>
<proteinExistence type="predicted"/>
<reference evidence="1 2" key="1">
    <citation type="submission" date="2014-04" db="EMBL/GenBank/DDBJ databases">
        <authorList>
            <consortium name="DOE Joint Genome Institute"/>
            <person name="Kuo A."/>
            <person name="Zuccaro A."/>
            <person name="Kohler A."/>
            <person name="Nagy L.G."/>
            <person name="Floudas D."/>
            <person name="Copeland A."/>
            <person name="Barry K.W."/>
            <person name="Cichocki N."/>
            <person name="Veneault-Fourrey C."/>
            <person name="LaButti K."/>
            <person name="Lindquist E.A."/>
            <person name="Lipzen A."/>
            <person name="Lundell T."/>
            <person name="Morin E."/>
            <person name="Murat C."/>
            <person name="Sun H."/>
            <person name="Tunlid A."/>
            <person name="Henrissat B."/>
            <person name="Grigoriev I.V."/>
            <person name="Hibbett D.S."/>
            <person name="Martin F."/>
            <person name="Nordberg H.P."/>
            <person name="Cantor M.N."/>
            <person name="Hua S.X."/>
        </authorList>
    </citation>
    <scope>NUCLEOTIDE SEQUENCE [LARGE SCALE GENOMIC DNA]</scope>
    <source>
        <strain evidence="1 2">MAFF 305830</strain>
    </source>
</reference>
<evidence type="ECO:0000313" key="2">
    <source>
        <dbReference type="Proteomes" id="UP000054097"/>
    </source>
</evidence>
<dbReference type="Proteomes" id="UP000054097">
    <property type="component" value="Unassembled WGS sequence"/>
</dbReference>
<keyword evidence="2" id="KW-1185">Reference proteome</keyword>
<dbReference type="HOGENOM" id="CLU_2279223_0_0_1"/>
<evidence type="ECO:0000313" key="1">
    <source>
        <dbReference type="EMBL" id="KIM28314.1"/>
    </source>
</evidence>
<name>A0A0C3B847_SERVB</name>
<accession>A0A0C3B847</accession>
<sequence>MEYESQSLRHNIAGHLLPWKDVSTNSVLALASVLLKSVPAISINPLYMWTEGSPLLYPAYYMASIDIRGGKRGEAGDGVSPIDFATGPGIVIGYIDRRVGSL</sequence>